<proteinExistence type="predicted"/>
<evidence type="ECO:0000313" key="2">
    <source>
        <dbReference type="EMBL" id="VDM98284.1"/>
    </source>
</evidence>
<feature type="region of interest" description="Disordered" evidence="1">
    <location>
        <begin position="28"/>
        <end position="55"/>
    </location>
</feature>
<protein>
    <submittedName>
        <fullName evidence="4">BLOC-1-related complex subunit 7</fullName>
    </submittedName>
</protein>
<evidence type="ECO:0000256" key="1">
    <source>
        <dbReference type="SAM" id="MobiDB-lite"/>
    </source>
</evidence>
<reference evidence="2 3" key="2">
    <citation type="submission" date="2018-11" db="EMBL/GenBank/DDBJ databases">
        <authorList>
            <consortium name="Pathogen Informatics"/>
        </authorList>
    </citation>
    <scope>NUCLEOTIDE SEQUENCE [LARGE SCALE GENOMIC DNA]</scope>
</reference>
<gene>
    <name evidence="2" type="ORF">TCLT_LOCUS2366</name>
</gene>
<dbReference type="WBParaSite" id="TCLT_0000236501-mRNA-1">
    <property type="protein sequence ID" value="TCLT_0000236501-mRNA-1"/>
    <property type="gene ID" value="TCLT_0000236501"/>
</dbReference>
<dbReference type="EMBL" id="UYYF01000471">
    <property type="protein sequence ID" value="VDM98284.1"/>
    <property type="molecule type" value="Genomic_DNA"/>
</dbReference>
<accession>A0A0N5CQ65</accession>
<name>A0A0N5CQ65_THECL</name>
<organism evidence="4">
    <name type="scientific">Thelazia callipaeda</name>
    <name type="common">Oriental eyeworm</name>
    <name type="synonym">Parasitic nematode</name>
    <dbReference type="NCBI Taxonomy" id="103827"/>
    <lineage>
        <taxon>Eukaryota</taxon>
        <taxon>Metazoa</taxon>
        <taxon>Ecdysozoa</taxon>
        <taxon>Nematoda</taxon>
        <taxon>Chromadorea</taxon>
        <taxon>Rhabditida</taxon>
        <taxon>Spirurina</taxon>
        <taxon>Spiruromorpha</taxon>
        <taxon>Thelazioidea</taxon>
        <taxon>Thelaziidae</taxon>
        <taxon>Thelazia</taxon>
    </lineage>
</organism>
<reference evidence="4" key="1">
    <citation type="submission" date="2017-02" db="UniProtKB">
        <authorList>
            <consortium name="WormBaseParasite"/>
        </authorList>
    </citation>
    <scope>IDENTIFICATION</scope>
</reference>
<dbReference type="AlphaFoldDB" id="A0A0N5CQ65"/>
<dbReference type="Proteomes" id="UP000276776">
    <property type="component" value="Unassembled WGS sequence"/>
</dbReference>
<evidence type="ECO:0000313" key="4">
    <source>
        <dbReference type="WBParaSite" id="TCLT_0000236501-mRNA-1"/>
    </source>
</evidence>
<evidence type="ECO:0000313" key="3">
    <source>
        <dbReference type="Proteomes" id="UP000276776"/>
    </source>
</evidence>
<dbReference type="OrthoDB" id="2191163at2759"/>
<keyword evidence="3" id="KW-1185">Reference proteome</keyword>
<sequence>MEVNGGNTNASSCDINCNAINNSSRPIDQLSNGWKRVSEGSSTSQLKDVGERSASLPEPGISRMITVEIIIRGIEEQAHAAIISIAGRPYLQRRFLEKSTKRIEAQDTHFEKNTLHESKGAEKCMRSMSLMLALKRDCLEALSMLTERMGVYENKIKVMSPDVHSKFKTPDFSSLEGDFIEN</sequence>